<dbReference type="EMBL" id="MTSU01000008">
    <property type="protein sequence ID" value="ONF92981.1"/>
    <property type="molecule type" value="Genomic_DNA"/>
</dbReference>
<dbReference type="InterPro" id="IPR007358">
    <property type="entry name" value="Nucleoid_associated_NdpA"/>
</dbReference>
<organism evidence="1 2">
    <name type="scientific">Leptospira santarosai</name>
    <dbReference type="NCBI Taxonomy" id="28183"/>
    <lineage>
        <taxon>Bacteria</taxon>
        <taxon>Pseudomonadati</taxon>
        <taxon>Spirochaetota</taxon>
        <taxon>Spirochaetia</taxon>
        <taxon>Leptospirales</taxon>
        <taxon>Leptospiraceae</taxon>
        <taxon>Leptospira</taxon>
    </lineage>
</organism>
<evidence type="ECO:0000313" key="1">
    <source>
        <dbReference type="EMBL" id="ONF92981.1"/>
    </source>
</evidence>
<gene>
    <name evidence="1" type="ORF">BWD14_10875</name>
</gene>
<dbReference type="Proteomes" id="UP000189337">
    <property type="component" value="Unassembled WGS sequence"/>
</dbReference>
<dbReference type="GO" id="GO:0009295">
    <property type="term" value="C:nucleoid"/>
    <property type="evidence" value="ECO:0007669"/>
    <property type="project" value="InterPro"/>
</dbReference>
<name>A0AB73MAN1_9LEPT</name>
<reference evidence="1 2" key="1">
    <citation type="submission" date="2017-01" db="EMBL/GenBank/DDBJ databases">
        <title>Comparative genomic analysis of Brazilian Leptospira santarosai.</title>
        <authorList>
            <person name="Moreno L.Z."/>
            <person name="Miraglia F."/>
            <person name="Kremer F.S."/>
            <person name="Eslabao M.R."/>
            <person name="Lilenbaum W."/>
            <person name="Dellagostin O.A."/>
            <person name="Moreno A.M."/>
        </authorList>
    </citation>
    <scope>NUCLEOTIDE SEQUENCE [LARGE SCALE GENOMIC DNA]</scope>
    <source>
        <strain evidence="1 2">M52/8-19</strain>
    </source>
</reference>
<dbReference type="AlphaFoldDB" id="A0AB73MAN1"/>
<dbReference type="RefSeq" id="WP_046944811.1">
    <property type="nucleotide sequence ID" value="NZ_CP028370.1"/>
</dbReference>
<evidence type="ECO:0000313" key="2">
    <source>
        <dbReference type="Proteomes" id="UP000189337"/>
    </source>
</evidence>
<protein>
    <recommendedName>
        <fullName evidence="3">Nucleoid-associated protein NdpA</fullName>
    </recommendedName>
</protein>
<sequence>MKFNNLKVNDIVIHQIFKRTDQTNIVDPFISKKPTILPEKGLEEFRSRIIEACGDESHSSVMEIKKDSEESTFQQSAMILRDDIDEFVKKSSFFAHKLTEAQSSRRYPGGLIVVFRGTVGSSDQRFVGLLKAEAQHGFSKKETKDSLILEYFDDLVLTPAQKYYKLGIFVEQNKTKSKGLRDKKDFSAIVYDYKMTARETRLGSIYFYETFLGCEFSPSDKKLTQDFYENTREFIKQKYDDTEERVDCFNSLYVYLKVDKGGHVSTKDFGDKYIKEEHKDDYVNHMKNNKFPARSVNKDLAYIQNKLKRRSMRFTSKVSITAPAAQFNELVQINGTKDGFTDLKIKGIVEEIK</sequence>
<accession>A0AB73MAN1</accession>
<comment type="caution">
    <text evidence="1">The sequence shown here is derived from an EMBL/GenBank/DDBJ whole genome shotgun (WGS) entry which is preliminary data.</text>
</comment>
<evidence type="ECO:0008006" key="3">
    <source>
        <dbReference type="Google" id="ProtNLM"/>
    </source>
</evidence>
<dbReference type="Pfam" id="PF04245">
    <property type="entry name" value="NA37"/>
    <property type="match status" value="1"/>
</dbReference>
<proteinExistence type="predicted"/>